<evidence type="ECO:0000256" key="15">
    <source>
        <dbReference type="ARBA" id="ARBA00032605"/>
    </source>
</evidence>
<sequence length="266" mass="28886">MQVFIRAEGPIVSQGRSRLQQEWQTFWLAISFLTRIPIPIKIDYSQRLMNNCSMYFPLVGLLLGLIYASAFTLFQYTFTPLVSVLAVIMLHLSMTGAFHEDGLADSMDALGGGYTLEDKLRIMKDSRIGTYGTIALIMALALKTALLLDSDTLWLALLVAPCVSRLTPLLLMRALPYVTTSDTSKTKPVASGFPPDRLYFAVAFTAVVVVAAFDDQPELIVASLIATGGVGLIWGGYLKSRLGGYTGDTLGACVVLSELVLLAGMM</sequence>
<evidence type="ECO:0000313" key="20">
    <source>
        <dbReference type="EMBL" id="ENO14174.2"/>
    </source>
</evidence>
<reference evidence="20 21" key="1">
    <citation type="journal article" date="2013" name="Genome Announc.">
        <title>Genome Sequence of the Polycyclic Aromatic Hydrocarbon-Degrading Bacterium Strain Marinobacter nanhaiticus D15-8WT.</title>
        <authorList>
            <person name="Cui Z."/>
            <person name="Gao W."/>
            <person name="Li Q."/>
            <person name="Xu G."/>
            <person name="Zheng L."/>
        </authorList>
    </citation>
    <scope>NUCLEOTIDE SEQUENCE [LARGE SCALE GENOMIC DNA]</scope>
    <source>
        <strain evidence="20 21">D15-8W</strain>
    </source>
</reference>
<dbReference type="GO" id="GO:0051073">
    <property type="term" value="F:adenosylcobinamide-GDP ribazoletransferase activity"/>
    <property type="evidence" value="ECO:0007669"/>
    <property type="project" value="UniProtKB-UniRule"/>
</dbReference>
<dbReference type="EC" id="2.7.8.26" evidence="5 19"/>
<dbReference type="EMBL" id="APLQ01000014">
    <property type="protein sequence ID" value="ENO14174.2"/>
    <property type="molecule type" value="Genomic_DNA"/>
</dbReference>
<evidence type="ECO:0000256" key="2">
    <source>
        <dbReference type="ARBA" id="ARBA00004651"/>
    </source>
</evidence>
<dbReference type="NCBIfam" id="TIGR00317">
    <property type="entry name" value="cobS"/>
    <property type="match status" value="1"/>
</dbReference>
<dbReference type="GO" id="GO:0008818">
    <property type="term" value="F:cobalamin 5'-phosphate synthase activity"/>
    <property type="evidence" value="ECO:0007669"/>
    <property type="project" value="UniProtKB-UniRule"/>
</dbReference>
<keyword evidence="21" id="KW-1185">Reference proteome</keyword>
<dbReference type="Pfam" id="PF02654">
    <property type="entry name" value="CobS"/>
    <property type="match status" value="1"/>
</dbReference>
<dbReference type="HOGENOM" id="CLU_057426_1_1_6"/>
<comment type="function">
    <text evidence="14 19">Joins adenosylcobinamide-GDP and alpha-ribazole to generate adenosylcobalamin (Ado-cobalamin). Also synthesizes adenosylcobalamin 5'-phosphate from adenosylcobinamide-GDP and alpha-ribazole 5'-phosphate.</text>
</comment>
<feature type="transmembrane region" description="Helical" evidence="19">
    <location>
        <begin position="154"/>
        <end position="175"/>
    </location>
</feature>
<evidence type="ECO:0000256" key="3">
    <source>
        <dbReference type="ARBA" id="ARBA00004663"/>
    </source>
</evidence>
<dbReference type="STRING" id="626887.J057_22310"/>
<keyword evidence="12 19" id="KW-1133">Transmembrane helix</keyword>
<evidence type="ECO:0000256" key="14">
    <source>
        <dbReference type="ARBA" id="ARBA00025228"/>
    </source>
</evidence>
<evidence type="ECO:0000256" key="8">
    <source>
        <dbReference type="ARBA" id="ARBA00022573"/>
    </source>
</evidence>
<evidence type="ECO:0000256" key="9">
    <source>
        <dbReference type="ARBA" id="ARBA00022679"/>
    </source>
</evidence>
<dbReference type="InterPro" id="IPR003805">
    <property type="entry name" value="CobS"/>
</dbReference>
<feature type="transmembrane region" description="Helical" evidence="19">
    <location>
        <begin position="80"/>
        <end position="98"/>
    </location>
</feature>
<accession>N6W256</accession>
<keyword evidence="8 19" id="KW-0169">Cobalamin biosynthesis</keyword>
<feature type="transmembrane region" description="Helical" evidence="19">
    <location>
        <begin position="219"/>
        <end position="238"/>
    </location>
</feature>
<keyword evidence="13 19" id="KW-0472">Membrane</keyword>
<evidence type="ECO:0000256" key="4">
    <source>
        <dbReference type="ARBA" id="ARBA00010561"/>
    </source>
</evidence>
<comment type="cofactor">
    <cofactor evidence="1 19">
        <name>Mg(2+)</name>
        <dbReference type="ChEBI" id="CHEBI:18420"/>
    </cofactor>
</comment>
<feature type="transmembrane region" description="Helical" evidence="19">
    <location>
        <begin position="245"/>
        <end position="265"/>
    </location>
</feature>
<feature type="transmembrane region" description="Helical" evidence="19">
    <location>
        <begin position="128"/>
        <end position="148"/>
    </location>
</feature>
<comment type="similarity">
    <text evidence="4 19">Belongs to the CobS family.</text>
</comment>
<comment type="caution">
    <text evidence="20">The sequence shown here is derived from an EMBL/GenBank/DDBJ whole genome shotgun (WGS) entry which is preliminary data.</text>
</comment>
<evidence type="ECO:0000256" key="17">
    <source>
        <dbReference type="ARBA" id="ARBA00048623"/>
    </source>
</evidence>
<dbReference type="PANTHER" id="PTHR34148:SF1">
    <property type="entry name" value="ADENOSYLCOBINAMIDE-GDP RIBAZOLETRANSFERASE"/>
    <property type="match status" value="1"/>
</dbReference>
<dbReference type="Proteomes" id="UP000013165">
    <property type="component" value="Unassembled WGS sequence"/>
</dbReference>
<evidence type="ECO:0000256" key="19">
    <source>
        <dbReference type="HAMAP-Rule" id="MF_00719"/>
    </source>
</evidence>
<evidence type="ECO:0000256" key="5">
    <source>
        <dbReference type="ARBA" id="ARBA00013200"/>
    </source>
</evidence>
<dbReference type="UniPathway" id="UPA00148">
    <property type="reaction ID" value="UER00238"/>
</dbReference>
<comment type="pathway">
    <text evidence="3 19">Cofactor biosynthesis; adenosylcobalamin biosynthesis; adenosylcobalamin from cob(II)yrinate a,c-diamide: step 7/7.</text>
</comment>
<evidence type="ECO:0000256" key="10">
    <source>
        <dbReference type="ARBA" id="ARBA00022692"/>
    </source>
</evidence>
<comment type="catalytic activity">
    <reaction evidence="17 19">
        <text>alpha-ribazole + adenosylcob(III)inamide-GDP = adenosylcob(III)alamin + GMP + H(+)</text>
        <dbReference type="Rhea" id="RHEA:16049"/>
        <dbReference type="ChEBI" id="CHEBI:10329"/>
        <dbReference type="ChEBI" id="CHEBI:15378"/>
        <dbReference type="ChEBI" id="CHEBI:18408"/>
        <dbReference type="ChEBI" id="CHEBI:58115"/>
        <dbReference type="ChEBI" id="CHEBI:60487"/>
        <dbReference type="EC" id="2.7.8.26"/>
    </reaction>
</comment>
<feature type="transmembrane region" description="Helical" evidence="19">
    <location>
        <begin position="54"/>
        <end position="74"/>
    </location>
</feature>
<name>N6W256_9GAMM</name>
<organism evidence="20 21">
    <name type="scientific">Marinobacter nanhaiticus D15-8W</name>
    <dbReference type="NCBI Taxonomy" id="626887"/>
    <lineage>
        <taxon>Bacteria</taxon>
        <taxon>Pseudomonadati</taxon>
        <taxon>Pseudomonadota</taxon>
        <taxon>Gammaproteobacteria</taxon>
        <taxon>Pseudomonadales</taxon>
        <taxon>Marinobacteraceae</taxon>
        <taxon>Marinobacter</taxon>
    </lineage>
</organism>
<gene>
    <name evidence="19 20" type="primary">cobS</name>
    <name evidence="20" type="ORF">J057_22310</name>
</gene>
<evidence type="ECO:0000256" key="16">
    <source>
        <dbReference type="ARBA" id="ARBA00032853"/>
    </source>
</evidence>
<dbReference type="PATRIC" id="fig|626887.3.peg.4462"/>
<evidence type="ECO:0000256" key="7">
    <source>
        <dbReference type="ARBA" id="ARBA00022475"/>
    </source>
</evidence>
<comment type="subcellular location">
    <subcellularLocation>
        <location evidence="2 19">Cell membrane</location>
        <topology evidence="2 19">Multi-pass membrane protein</topology>
    </subcellularLocation>
</comment>
<evidence type="ECO:0000256" key="11">
    <source>
        <dbReference type="ARBA" id="ARBA00022842"/>
    </source>
</evidence>
<dbReference type="HAMAP" id="MF_00719">
    <property type="entry name" value="CobS"/>
    <property type="match status" value="1"/>
</dbReference>
<evidence type="ECO:0000256" key="1">
    <source>
        <dbReference type="ARBA" id="ARBA00001946"/>
    </source>
</evidence>
<dbReference type="PANTHER" id="PTHR34148">
    <property type="entry name" value="ADENOSYLCOBINAMIDE-GDP RIBAZOLETRANSFERASE"/>
    <property type="match status" value="1"/>
</dbReference>
<dbReference type="GO" id="GO:0009236">
    <property type="term" value="P:cobalamin biosynthetic process"/>
    <property type="evidence" value="ECO:0007669"/>
    <property type="project" value="UniProtKB-UniRule"/>
</dbReference>
<feature type="transmembrane region" description="Helical" evidence="19">
    <location>
        <begin position="196"/>
        <end position="213"/>
    </location>
</feature>
<evidence type="ECO:0000256" key="6">
    <source>
        <dbReference type="ARBA" id="ARBA00015850"/>
    </source>
</evidence>
<protein>
    <recommendedName>
        <fullName evidence="6 19">Adenosylcobinamide-GDP ribazoletransferase</fullName>
        <ecNumber evidence="5 19">2.7.8.26</ecNumber>
    </recommendedName>
    <alternativeName>
        <fullName evidence="16 19">Cobalamin synthase</fullName>
    </alternativeName>
    <alternativeName>
        <fullName evidence="15 19">Cobalamin-5'-phosphate synthase</fullName>
    </alternativeName>
</protein>
<dbReference type="eggNOG" id="COG0368">
    <property type="taxonomic scope" value="Bacteria"/>
</dbReference>
<evidence type="ECO:0000313" key="21">
    <source>
        <dbReference type="Proteomes" id="UP000013165"/>
    </source>
</evidence>
<proteinExistence type="inferred from homology"/>
<dbReference type="GO" id="GO:0005886">
    <property type="term" value="C:plasma membrane"/>
    <property type="evidence" value="ECO:0007669"/>
    <property type="project" value="UniProtKB-SubCell"/>
</dbReference>
<dbReference type="OrthoDB" id="9794626at2"/>
<evidence type="ECO:0000256" key="13">
    <source>
        <dbReference type="ARBA" id="ARBA00023136"/>
    </source>
</evidence>
<keyword evidence="7 19" id="KW-1003">Cell membrane</keyword>
<comment type="catalytic activity">
    <reaction evidence="18 19">
        <text>alpha-ribazole 5'-phosphate + adenosylcob(III)inamide-GDP = adenosylcob(III)alamin 5'-phosphate + GMP + H(+)</text>
        <dbReference type="Rhea" id="RHEA:23560"/>
        <dbReference type="ChEBI" id="CHEBI:15378"/>
        <dbReference type="ChEBI" id="CHEBI:57918"/>
        <dbReference type="ChEBI" id="CHEBI:58115"/>
        <dbReference type="ChEBI" id="CHEBI:60487"/>
        <dbReference type="ChEBI" id="CHEBI:60493"/>
        <dbReference type="EC" id="2.7.8.26"/>
    </reaction>
</comment>
<keyword evidence="10 19" id="KW-0812">Transmembrane</keyword>
<evidence type="ECO:0000256" key="12">
    <source>
        <dbReference type="ARBA" id="ARBA00022989"/>
    </source>
</evidence>
<evidence type="ECO:0000256" key="18">
    <source>
        <dbReference type="ARBA" id="ARBA00049504"/>
    </source>
</evidence>
<dbReference type="AlphaFoldDB" id="N6W256"/>
<keyword evidence="9 19" id="KW-0808">Transferase</keyword>
<keyword evidence="11 19" id="KW-0460">Magnesium</keyword>